<evidence type="ECO:0000313" key="3">
    <source>
        <dbReference type="Proteomes" id="UP000832073"/>
    </source>
</evidence>
<dbReference type="EMBL" id="OM735686">
    <property type="protein sequence ID" value="UNY50189.1"/>
    <property type="molecule type" value="Genomic_DNA"/>
</dbReference>
<name>A0AAE9K8V2_9CAUD</name>
<evidence type="ECO:0000313" key="2">
    <source>
        <dbReference type="EMBL" id="UNY50189.1"/>
    </source>
</evidence>
<dbReference type="Proteomes" id="UP000832073">
    <property type="component" value="Segment"/>
</dbReference>
<feature type="region of interest" description="Disordered" evidence="1">
    <location>
        <begin position="16"/>
        <end position="35"/>
    </location>
</feature>
<evidence type="ECO:0000256" key="1">
    <source>
        <dbReference type="SAM" id="MobiDB-lite"/>
    </source>
</evidence>
<organism evidence="2 3">
    <name type="scientific">Stenotrophomonas phage vB_SmeS_BUCT700</name>
    <dbReference type="NCBI Taxonomy" id="2924895"/>
    <lineage>
        <taxon>Viruses</taxon>
        <taxon>Duplodnaviria</taxon>
        <taxon>Heunggongvirae</taxon>
        <taxon>Uroviricota</taxon>
        <taxon>Caudoviricetes</taxon>
        <taxon>Autographivirales</taxon>
        <taxon>Autonotataviridae</taxon>
        <taxon>Gujervirinae</taxon>
        <taxon>Smasvirus</taxon>
        <taxon>Smasvirus BUCT700</taxon>
    </lineage>
</organism>
<proteinExistence type="predicted"/>
<reference evidence="2" key="1">
    <citation type="submission" date="2022-02" db="EMBL/GenBank/DDBJ databases">
        <authorList>
            <person name="Pu M."/>
            <person name="Li Y."/>
            <person name="Han P."/>
            <person name="Fan H."/>
            <person name="Tong Y."/>
        </authorList>
    </citation>
    <scope>NUCLEOTIDE SEQUENCE</scope>
</reference>
<feature type="region of interest" description="Disordered" evidence="1">
    <location>
        <begin position="253"/>
        <end position="290"/>
    </location>
</feature>
<accession>A0AAE9K8V2</accession>
<keyword evidence="3" id="KW-1185">Reference proteome</keyword>
<protein>
    <submittedName>
        <fullName evidence="2">Uncharacterized protein</fullName>
    </submittedName>
</protein>
<sequence>MSLMTAAMKAKLAKAKQVGPDMNEGKSGGGGYTPPAEGKNVRLRLVGYYEIGQHVIQKGPYAGKKVHQVRLVWELSGHSWEPQEFDGKKVPYRITDEMTYSLSEKAGFFKLFKTMNECHGNQATIMAELLGKEFMGDVVHNTSGTGDKKKVFANLKNIRKAERENDEGKIVPVIVPEPLTEIKFFIWDIADMEMWDSIFIDGHYEEKKDKDGNVTHKAKSKNVIQEKIMSALNWNECPIAELVKSGATAADEKALDDALGSDDNDTPPFPVEDEPKQEASDAGEPDLNSI</sequence>